<dbReference type="Pfam" id="PF01761">
    <property type="entry name" value="DHQ_synthase"/>
    <property type="match status" value="1"/>
</dbReference>
<evidence type="ECO:0000256" key="15">
    <source>
        <dbReference type="ARBA" id="ARBA00023141"/>
    </source>
</evidence>
<dbReference type="GO" id="GO:0009073">
    <property type="term" value="P:aromatic amino acid family biosynthetic process"/>
    <property type="evidence" value="ECO:0007669"/>
    <property type="project" value="UniProtKB-KW"/>
</dbReference>
<evidence type="ECO:0000313" key="22">
    <source>
        <dbReference type="Proteomes" id="UP000587942"/>
    </source>
</evidence>
<comment type="similarity">
    <text evidence="6 18">Belongs to the sugar phosphate cyclases superfamily. Dehydroquinate synthase family.</text>
</comment>
<comment type="cofactor">
    <cofactor evidence="2 18">
        <name>NAD(+)</name>
        <dbReference type="ChEBI" id="CHEBI:57540"/>
    </cofactor>
</comment>
<comment type="caution">
    <text evidence="18">Lacks conserved residue(s) required for the propagation of feature annotation.</text>
</comment>
<evidence type="ECO:0000256" key="4">
    <source>
        <dbReference type="ARBA" id="ARBA00004496"/>
    </source>
</evidence>
<evidence type="ECO:0000256" key="11">
    <source>
        <dbReference type="ARBA" id="ARBA00022723"/>
    </source>
</evidence>
<evidence type="ECO:0000256" key="10">
    <source>
        <dbReference type="ARBA" id="ARBA00022605"/>
    </source>
</evidence>
<evidence type="ECO:0000256" key="6">
    <source>
        <dbReference type="ARBA" id="ARBA00005412"/>
    </source>
</evidence>
<organism evidence="21 22">
    <name type="scientific">Mesobacillus selenatarsenatis</name>
    <dbReference type="NCBI Taxonomy" id="388741"/>
    <lineage>
        <taxon>Bacteria</taxon>
        <taxon>Bacillati</taxon>
        <taxon>Bacillota</taxon>
        <taxon>Bacilli</taxon>
        <taxon>Bacillales</taxon>
        <taxon>Bacillaceae</taxon>
        <taxon>Mesobacillus</taxon>
    </lineage>
</organism>
<dbReference type="FunFam" id="3.40.50.1970:FF:000007">
    <property type="entry name" value="Pentafunctional AROM polypeptide"/>
    <property type="match status" value="1"/>
</dbReference>
<keyword evidence="14 18" id="KW-0520">NAD</keyword>
<comment type="catalytic activity">
    <reaction evidence="1 18">
        <text>7-phospho-2-dehydro-3-deoxy-D-arabino-heptonate = 3-dehydroquinate + phosphate</text>
        <dbReference type="Rhea" id="RHEA:21968"/>
        <dbReference type="ChEBI" id="CHEBI:32364"/>
        <dbReference type="ChEBI" id="CHEBI:43474"/>
        <dbReference type="ChEBI" id="CHEBI:58394"/>
        <dbReference type="EC" id="4.2.3.4"/>
    </reaction>
</comment>
<dbReference type="EC" id="4.2.3.4" evidence="7 18"/>
<comment type="cofactor">
    <cofactor evidence="3">
        <name>Zn(2+)</name>
        <dbReference type="ChEBI" id="CHEBI:29105"/>
    </cofactor>
</comment>
<feature type="binding site" evidence="18">
    <location>
        <begin position="129"/>
        <end position="130"/>
    </location>
    <ligand>
        <name>NAD(+)</name>
        <dbReference type="ChEBI" id="CHEBI:57540"/>
    </ligand>
</feature>
<gene>
    <name evidence="18" type="primary">aroB</name>
    <name evidence="21" type="ORF">GWK17_05255</name>
</gene>
<dbReference type="Gene3D" id="3.40.50.1970">
    <property type="match status" value="1"/>
</dbReference>
<evidence type="ECO:0000256" key="17">
    <source>
        <dbReference type="ARBA" id="ARBA00023285"/>
    </source>
</evidence>
<evidence type="ECO:0000256" key="3">
    <source>
        <dbReference type="ARBA" id="ARBA00001947"/>
    </source>
</evidence>
<feature type="binding site" evidence="18">
    <location>
        <position position="263"/>
    </location>
    <ligand>
        <name>Zn(2+)</name>
        <dbReference type="ChEBI" id="CHEBI:29105"/>
    </ligand>
</feature>
<keyword evidence="10 18" id="KW-0028">Amino-acid biosynthesis</keyword>
<evidence type="ECO:0000313" key="21">
    <source>
        <dbReference type="EMBL" id="NKE04880.1"/>
    </source>
</evidence>
<dbReference type="Pfam" id="PF24621">
    <property type="entry name" value="DHQS_C"/>
    <property type="match status" value="1"/>
</dbReference>
<feature type="binding site" evidence="18">
    <location>
        <position position="141"/>
    </location>
    <ligand>
        <name>NAD(+)</name>
        <dbReference type="ChEBI" id="CHEBI:57540"/>
    </ligand>
</feature>
<feature type="binding site" evidence="18">
    <location>
        <position position="183"/>
    </location>
    <ligand>
        <name>Zn(2+)</name>
        <dbReference type="ChEBI" id="CHEBI:29105"/>
    </ligand>
</feature>
<evidence type="ECO:0000256" key="12">
    <source>
        <dbReference type="ARBA" id="ARBA00022741"/>
    </source>
</evidence>
<dbReference type="PIRSF" id="PIRSF001455">
    <property type="entry name" value="DHQ_synth"/>
    <property type="match status" value="1"/>
</dbReference>
<reference evidence="21 22" key="1">
    <citation type="submission" date="2020-03" db="EMBL/GenBank/DDBJ databases">
        <authorList>
            <person name="Sun Q."/>
        </authorList>
    </citation>
    <scope>NUCLEOTIDE SEQUENCE [LARGE SCALE GENOMIC DNA]</scope>
    <source>
        <strain evidence="21 22">KACC 21451</strain>
    </source>
</reference>
<evidence type="ECO:0000256" key="14">
    <source>
        <dbReference type="ARBA" id="ARBA00023027"/>
    </source>
</evidence>
<feature type="binding site" evidence="18">
    <location>
        <position position="246"/>
    </location>
    <ligand>
        <name>Zn(2+)</name>
        <dbReference type="ChEBI" id="CHEBI:29105"/>
    </ligand>
</feature>
<feature type="domain" description="3-dehydroquinate synthase N-terminal" evidence="19">
    <location>
        <begin position="68"/>
        <end position="178"/>
    </location>
</feature>
<dbReference type="GO" id="GO:0003856">
    <property type="term" value="F:3-dehydroquinate synthase activity"/>
    <property type="evidence" value="ECO:0007669"/>
    <property type="project" value="UniProtKB-UniRule"/>
</dbReference>
<proteinExistence type="inferred from homology"/>
<evidence type="ECO:0000256" key="16">
    <source>
        <dbReference type="ARBA" id="ARBA00023239"/>
    </source>
</evidence>
<keyword evidence="11 18" id="KW-0479">Metal-binding</keyword>
<keyword evidence="15 18" id="KW-0057">Aromatic amino acid biosynthesis</keyword>
<dbReference type="RefSeq" id="WP_167831367.1">
    <property type="nucleotide sequence ID" value="NZ_JAAVUM010000003.1"/>
</dbReference>
<evidence type="ECO:0000256" key="2">
    <source>
        <dbReference type="ARBA" id="ARBA00001911"/>
    </source>
</evidence>
<dbReference type="GO" id="GO:0000166">
    <property type="term" value="F:nucleotide binding"/>
    <property type="evidence" value="ECO:0007669"/>
    <property type="project" value="UniProtKB-KW"/>
</dbReference>
<keyword evidence="17 18" id="KW-0170">Cobalt</keyword>
<dbReference type="InterPro" id="IPR056179">
    <property type="entry name" value="DHQS_C"/>
</dbReference>
<comment type="cofactor">
    <cofactor evidence="18">
        <name>Co(2+)</name>
        <dbReference type="ChEBI" id="CHEBI:48828"/>
    </cofactor>
    <cofactor evidence="18">
        <name>Zn(2+)</name>
        <dbReference type="ChEBI" id="CHEBI:29105"/>
    </cofactor>
    <text evidence="18">Binds 1 divalent metal cation per subunit. Can use either Co(2+) or Zn(2+).</text>
</comment>
<evidence type="ECO:0000256" key="9">
    <source>
        <dbReference type="ARBA" id="ARBA00022490"/>
    </source>
</evidence>
<keyword evidence="16 18" id="KW-0456">Lyase</keyword>
<evidence type="ECO:0000259" key="19">
    <source>
        <dbReference type="Pfam" id="PF01761"/>
    </source>
</evidence>
<comment type="subcellular location">
    <subcellularLocation>
        <location evidence="4 18">Cytoplasm</location>
    </subcellularLocation>
</comment>
<dbReference type="EMBL" id="JAAVUM010000003">
    <property type="protein sequence ID" value="NKE04880.1"/>
    <property type="molecule type" value="Genomic_DNA"/>
</dbReference>
<name>A0A846TDA6_9BACI</name>
<feature type="binding site" evidence="18">
    <location>
        <begin position="105"/>
        <end position="109"/>
    </location>
    <ligand>
        <name>NAD(+)</name>
        <dbReference type="ChEBI" id="CHEBI:57540"/>
    </ligand>
</feature>
<dbReference type="InterPro" id="IPR016037">
    <property type="entry name" value="DHQ_synth_AroB"/>
</dbReference>
<evidence type="ECO:0000256" key="7">
    <source>
        <dbReference type="ARBA" id="ARBA00013031"/>
    </source>
</evidence>
<dbReference type="InterPro" id="IPR030960">
    <property type="entry name" value="DHQS/DOIS_N"/>
</dbReference>
<keyword evidence="13 18" id="KW-0862">Zinc</keyword>
<comment type="caution">
    <text evidence="21">The sequence shown here is derived from an EMBL/GenBank/DDBJ whole genome shotgun (WGS) entry which is preliminary data.</text>
</comment>
<evidence type="ECO:0000256" key="1">
    <source>
        <dbReference type="ARBA" id="ARBA00001393"/>
    </source>
</evidence>
<keyword evidence="9 18" id="KW-0963">Cytoplasm</keyword>
<sequence>MQQVEIHTSTKTYPVYIGKGAIQQLLGIIHGTEDHYTSIMVITDETVAKQHLQTFRERIGLERVFEKIVPSGEKAKTFDVYHDCLTSALENKLDRKSLILSFGGGAVGDLAGFVAATYMRGIRFIQIPTTILAHDSAVGGKVAINHPLGKNMVGAFHQPEAVVYDLEYLKTLPEKELRSGFAEVIKHSLISDENFYCWLMEEIQSLNEMTDPQMLEFLTRGVQIKGAIVAEDEKENGVRAYLNFGHTLGHAIEAEAGYGKVTHGEAVAIGMIFSLKLSTQLLGLDFNIKEIKNWLKGLGYKTSIPSGISNERLLERMKQDKKTVNGSIRFVLLEKVGLPALKEVEEAVLLMNLKNFAEEGEFDD</sequence>
<protein>
    <recommendedName>
        <fullName evidence="8 18">3-dehydroquinate synthase</fullName>
        <shortName evidence="18">DHQS</shortName>
        <ecNumber evidence="7 18">4.2.3.4</ecNumber>
    </recommendedName>
</protein>
<dbReference type="GO" id="GO:0008652">
    <property type="term" value="P:amino acid biosynthetic process"/>
    <property type="evidence" value="ECO:0007669"/>
    <property type="project" value="UniProtKB-KW"/>
</dbReference>
<dbReference type="GO" id="GO:0005737">
    <property type="term" value="C:cytoplasm"/>
    <property type="evidence" value="ECO:0007669"/>
    <property type="project" value="UniProtKB-SubCell"/>
</dbReference>
<dbReference type="InterPro" id="IPR050071">
    <property type="entry name" value="Dehydroquinate_synthase"/>
</dbReference>
<accession>A0A846TDA6</accession>
<evidence type="ECO:0000259" key="20">
    <source>
        <dbReference type="Pfam" id="PF24621"/>
    </source>
</evidence>
<dbReference type="GO" id="GO:0046872">
    <property type="term" value="F:metal ion binding"/>
    <property type="evidence" value="ECO:0007669"/>
    <property type="project" value="UniProtKB-KW"/>
</dbReference>
<dbReference type="SUPFAM" id="SSF56796">
    <property type="entry name" value="Dehydroquinate synthase-like"/>
    <property type="match status" value="1"/>
</dbReference>
<feature type="binding site" evidence="18">
    <location>
        <begin position="71"/>
        <end position="76"/>
    </location>
    <ligand>
        <name>NAD(+)</name>
        <dbReference type="ChEBI" id="CHEBI:57540"/>
    </ligand>
</feature>
<keyword evidence="12 18" id="KW-0547">Nucleotide-binding</keyword>
<dbReference type="PANTHER" id="PTHR43622">
    <property type="entry name" value="3-DEHYDROQUINATE SYNTHASE"/>
    <property type="match status" value="1"/>
</dbReference>
<dbReference type="NCBIfam" id="TIGR01357">
    <property type="entry name" value="aroB"/>
    <property type="match status" value="1"/>
</dbReference>
<dbReference type="GO" id="GO:0009423">
    <property type="term" value="P:chorismate biosynthetic process"/>
    <property type="evidence" value="ECO:0007669"/>
    <property type="project" value="UniProtKB-UniRule"/>
</dbReference>
<comment type="pathway">
    <text evidence="5 18">Metabolic intermediate biosynthesis; chorismate biosynthesis; chorismate from D-erythrose 4-phosphate and phosphoenolpyruvate: step 2/7.</text>
</comment>
<feature type="domain" description="3-dehydroquinate synthase C-terminal" evidence="20">
    <location>
        <begin position="180"/>
        <end position="323"/>
    </location>
</feature>
<dbReference type="HAMAP" id="MF_00110">
    <property type="entry name" value="DHQ_synthase"/>
    <property type="match status" value="1"/>
</dbReference>
<dbReference type="CDD" id="cd08195">
    <property type="entry name" value="DHQS"/>
    <property type="match status" value="1"/>
</dbReference>
<dbReference type="Gene3D" id="1.20.1090.10">
    <property type="entry name" value="Dehydroquinate synthase-like - alpha domain"/>
    <property type="match status" value="1"/>
</dbReference>
<comment type="function">
    <text evidence="18">Catalyzes the conversion of 3-deoxy-D-arabino-heptulosonate 7-phosphate (DAHP) to dehydroquinate (DHQ).</text>
</comment>
<evidence type="ECO:0000256" key="8">
    <source>
        <dbReference type="ARBA" id="ARBA00017684"/>
    </source>
</evidence>
<dbReference type="Proteomes" id="UP000587942">
    <property type="component" value="Unassembled WGS sequence"/>
</dbReference>
<dbReference type="PANTHER" id="PTHR43622:SF7">
    <property type="entry name" value="3-DEHYDROQUINATE SYNTHASE, CHLOROPLASTIC"/>
    <property type="match status" value="1"/>
</dbReference>
<evidence type="ECO:0000256" key="5">
    <source>
        <dbReference type="ARBA" id="ARBA00004661"/>
    </source>
</evidence>
<evidence type="ECO:0000256" key="13">
    <source>
        <dbReference type="ARBA" id="ARBA00022833"/>
    </source>
</evidence>
<dbReference type="InterPro" id="IPR030963">
    <property type="entry name" value="DHQ_synth_fam"/>
</dbReference>
<dbReference type="AlphaFoldDB" id="A0A846TDA6"/>
<dbReference type="UniPathway" id="UPA00053">
    <property type="reaction ID" value="UER00085"/>
</dbReference>
<feature type="binding site" evidence="18">
    <location>
        <position position="150"/>
    </location>
    <ligand>
        <name>NAD(+)</name>
        <dbReference type="ChEBI" id="CHEBI:57540"/>
    </ligand>
</feature>
<evidence type="ECO:0000256" key="18">
    <source>
        <dbReference type="HAMAP-Rule" id="MF_00110"/>
    </source>
</evidence>